<dbReference type="Proteomes" id="UP000289738">
    <property type="component" value="Chromosome B07"/>
</dbReference>
<evidence type="ECO:0000256" key="1">
    <source>
        <dbReference type="ARBA" id="ARBA00004337"/>
    </source>
</evidence>
<evidence type="ECO:0000256" key="6">
    <source>
        <dbReference type="ARBA" id="ARBA00022753"/>
    </source>
</evidence>
<feature type="transmembrane region" description="Helical" evidence="10">
    <location>
        <begin position="539"/>
        <end position="563"/>
    </location>
</feature>
<dbReference type="AlphaFoldDB" id="A0A444YCC9"/>
<dbReference type="Pfam" id="PF02990">
    <property type="entry name" value="EMP70"/>
    <property type="match status" value="1"/>
</dbReference>
<accession>A0A444YCC9</accession>
<dbReference type="GO" id="GO:0000139">
    <property type="term" value="C:Golgi membrane"/>
    <property type="evidence" value="ECO:0007669"/>
    <property type="project" value="UniProtKB-SubCell"/>
</dbReference>
<evidence type="ECO:0000256" key="7">
    <source>
        <dbReference type="ARBA" id="ARBA00022989"/>
    </source>
</evidence>
<feature type="transmembrane region" description="Helical" evidence="10">
    <location>
        <begin position="575"/>
        <end position="604"/>
    </location>
</feature>
<comment type="subcellular location">
    <subcellularLocation>
        <location evidence="1">Endosome membrane</location>
        <topology evidence="1">Multi-pass membrane protein</topology>
    </subcellularLocation>
    <subcellularLocation>
        <location evidence="2">Golgi apparatus membrane</location>
        <topology evidence="2">Multi-pass membrane protein</topology>
    </subcellularLocation>
</comment>
<evidence type="ECO:0000256" key="3">
    <source>
        <dbReference type="ARBA" id="ARBA00005227"/>
    </source>
</evidence>
<feature type="transmembrane region" description="Helical" evidence="10">
    <location>
        <begin position="478"/>
        <end position="499"/>
    </location>
</feature>
<protein>
    <recommendedName>
        <fullName evidence="10">Transmembrane 9 superfamily member</fullName>
    </recommendedName>
</protein>
<evidence type="ECO:0000256" key="2">
    <source>
        <dbReference type="ARBA" id="ARBA00004653"/>
    </source>
</evidence>
<evidence type="ECO:0000256" key="4">
    <source>
        <dbReference type="ARBA" id="ARBA00022692"/>
    </source>
</evidence>
<feature type="transmembrane region" description="Helical" evidence="10">
    <location>
        <begin position="330"/>
        <end position="357"/>
    </location>
</feature>
<feature type="transmembrane region" description="Helical" evidence="10">
    <location>
        <begin position="296"/>
        <end position="324"/>
    </location>
</feature>
<dbReference type="GO" id="GO:0072657">
    <property type="term" value="P:protein localization to membrane"/>
    <property type="evidence" value="ECO:0007669"/>
    <property type="project" value="TreeGrafter"/>
</dbReference>
<dbReference type="EMBL" id="SDMP01000017">
    <property type="protein sequence ID" value="RYQ99568.1"/>
    <property type="molecule type" value="Genomic_DNA"/>
</dbReference>
<feature type="transmembrane region" description="Helical" evidence="10">
    <location>
        <begin position="233"/>
        <end position="258"/>
    </location>
</feature>
<organism evidence="11 12">
    <name type="scientific">Arachis hypogaea</name>
    <name type="common">Peanut</name>
    <dbReference type="NCBI Taxonomy" id="3818"/>
    <lineage>
        <taxon>Eukaryota</taxon>
        <taxon>Viridiplantae</taxon>
        <taxon>Streptophyta</taxon>
        <taxon>Embryophyta</taxon>
        <taxon>Tracheophyta</taxon>
        <taxon>Spermatophyta</taxon>
        <taxon>Magnoliopsida</taxon>
        <taxon>eudicotyledons</taxon>
        <taxon>Gunneridae</taxon>
        <taxon>Pentapetalae</taxon>
        <taxon>rosids</taxon>
        <taxon>fabids</taxon>
        <taxon>Fabales</taxon>
        <taxon>Fabaceae</taxon>
        <taxon>Papilionoideae</taxon>
        <taxon>50 kb inversion clade</taxon>
        <taxon>dalbergioids sensu lato</taxon>
        <taxon>Dalbergieae</taxon>
        <taxon>Pterocarpus clade</taxon>
        <taxon>Arachis</taxon>
    </lineage>
</organism>
<keyword evidence="7 10" id="KW-1133">Transmembrane helix</keyword>
<dbReference type="GO" id="GO:0010008">
    <property type="term" value="C:endosome membrane"/>
    <property type="evidence" value="ECO:0007669"/>
    <property type="project" value="UniProtKB-SubCell"/>
</dbReference>
<evidence type="ECO:0000256" key="10">
    <source>
        <dbReference type="RuleBase" id="RU363079"/>
    </source>
</evidence>
<keyword evidence="12" id="KW-1185">Reference proteome</keyword>
<evidence type="ECO:0000256" key="5">
    <source>
        <dbReference type="ARBA" id="ARBA00022729"/>
    </source>
</evidence>
<name>A0A444YCC9_ARAHY</name>
<keyword evidence="4 10" id="KW-0812">Transmembrane</keyword>
<evidence type="ECO:0000256" key="9">
    <source>
        <dbReference type="ARBA" id="ARBA00023136"/>
    </source>
</evidence>
<reference evidence="11 12" key="1">
    <citation type="submission" date="2019-01" db="EMBL/GenBank/DDBJ databases">
        <title>Sequencing of cultivated peanut Arachis hypogaea provides insights into genome evolution and oil improvement.</title>
        <authorList>
            <person name="Chen X."/>
        </authorList>
    </citation>
    <scope>NUCLEOTIDE SEQUENCE [LARGE SCALE GENOMIC DNA]</scope>
    <source>
        <strain evidence="12">cv. Fuhuasheng</strain>
        <tissue evidence="11">Leaves</tissue>
    </source>
</reference>
<evidence type="ECO:0000313" key="12">
    <source>
        <dbReference type="Proteomes" id="UP000289738"/>
    </source>
</evidence>
<feature type="transmembrane region" description="Helical" evidence="10">
    <location>
        <begin position="390"/>
        <end position="409"/>
    </location>
</feature>
<feature type="transmembrane region" description="Helical" evidence="10">
    <location>
        <begin position="505"/>
        <end position="527"/>
    </location>
</feature>
<evidence type="ECO:0000256" key="8">
    <source>
        <dbReference type="ARBA" id="ARBA00023034"/>
    </source>
</evidence>
<dbReference type="PANTHER" id="PTHR10766:SF97">
    <property type="entry name" value="TRANSMEMBRANE 9 SUPERFAMILY MEMBER"/>
    <property type="match status" value="1"/>
</dbReference>
<comment type="caution">
    <text evidence="11">The sequence shown here is derived from an EMBL/GenBank/DDBJ whole genome shotgun (WGS) entry which is preliminary data.</text>
</comment>
<keyword evidence="8" id="KW-0333">Golgi apparatus</keyword>
<dbReference type="InterPro" id="IPR004240">
    <property type="entry name" value="EMP70"/>
</dbReference>
<evidence type="ECO:0000313" key="11">
    <source>
        <dbReference type="EMBL" id="RYQ99568.1"/>
    </source>
</evidence>
<dbReference type="PANTHER" id="PTHR10766">
    <property type="entry name" value="TRANSMEMBRANE 9 SUPERFAMILY PROTEIN"/>
    <property type="match status" value="1"/>
</dbReference>
<gene>
    <name evidence="11" type="ORF">Ahy_B07g087511</name>
</gene>
<sequence>MEKSTACLGGGVCIVMILWWCCIRNVTSGASDHRYKQGDSVPFYANKVGPFHNPSETYRYFDLPFCSPANVEEKKEDLGEVLNGDRLVVAPFTMDFQIDQEPTSICKKRLTRAEVVQFRAAILKDYFFQMYYDDLPIWGFLGRFESEDQDDTAGAKVYLFRHTHFEIHYNKDRIIDVFVQNKPNEVVSLTEDTEVDVDFTYSVQWTPTDMSFEKRLEKYSQASLMLLNLEIHWFSIINSCVAVLLLTGLLATILMHVLKNDFSKFTHDEEAVDEQEGSGWKYIHGDVFRYPMYKSLFAAATGIGTQLFALSIFIFMLALVGVFYPYNRGALVTALVIIYALTSGIAGYSAASFYYMIEGKNWKAETKMYTHEVLICWCCQMKIMVLTGSLFSGPLFLTFCFLNTVAIAYSSTAALPLGTIVVIFLLWTLVTSPLLVVGGIAGRNSRPEFQTPCRTNKYPREIPQLPWYRRTLPQMAMAGFLPFSAIYIELYYIFISIWGHQIYTIYSILFIVFIILFIVTAFITVALTYFQLAAEDHQWWWRSFVCGGSTGLFIYGYCIYFYYVRSDMFGFMQTSFFFGYMACICYGFFLMLGTVGFRAALFFVRHIYRSIKCE</sequence>
<keyword evidence="9 10" id="KW-0472">Membrane</keyword>
<keyword evidence="6" id="KW-0967">Endosome</keyword>
<feature type="transmembrane region" description="Helical" evidence="10">
    <location>
        <begin position="415"/>
        <end position="437"/>
    </location>
</feature>
<comment type="similarity">
    <text evidence="3 10">Belongs to the nonaspanin (TM9SF) (TC 9.A.2) family.</text>
</comment>
<keyword evidence="5" id="KW-0732">Signal</keyword>
<proteinExistence type="inferred from homology"/>